<sequence>MRDQAIGLSDPDRNVLRLCLNAPRDRRRAQPVTADPAQHPAAFRGA</sequence>
<dbReference type="EMBL" id="FNAH01000002">
    <property type="protein sequence ID" value="SDD65224.1"/>
    <property type="molecule type" value="Genomic_DNA"/>
</dbReference>
<proteinExistence type="predicted"/>
<dbReference type="AlphaFoldDB" id="A0A1G6WHG0"/>
<dbReference type="RefSeq" id="WP_176804902.1">
    <property type="nucleotide sequence ID" value="NZ_FNAH01000002.1"/>
</dbReference>
<evidence type="ECO:0000313" key="3">
    <source>
        <dbReference type="Proteomes" id="UP000199344"/>
    </source>
</evidence>
<dbReference type="STRING" id="591205.SAMN05421538_102135"/>
<accession>A0A1G6WHG0</accession>
<dbReference type="Proteomes" id="UP000199344">
    <property type="component" value="Unassembled WGS sequence"/>
</dbReference>
<protein>
    <submittedName>
        <fullName evidence="2">Uncharacterized protein</fullName>
    </submittedName>
</protein>
<organism evidence="2 3">
    <name type="scientific">Paracoccus isoporae</name>
    <dbReference type="NCBI Taxonomy" id="591205"/>
    <lineage>
        <taxon>Bacteria</taxon>
        <taxon>Pseudomonadati</taxon>
        <taxon>Pseudomonadota</taxon>
        <taxon>Alphaproteobacteria</taxon>
        <taxon>Rhodobacterales</taxon>
        <taxon>Paracoccaceae</taxon>
        <taxon>Paracoccus</taxon>
    </lineage>
</organism>
<name>A0A1G6WHG0_9RHOB</name>
<gene>
    <name evidence="2" type="ORF">SAMN05421538_102135</name>
</gene>
<reference evidence="2 3" key="1">
    <citation type="submission" date="2016-10" db="EMBL/GenBank/DDBJ databases">
        <authorList>
            <person name="de Groot N.N."/>
        </authorList>
    </citation>
    <scope>NUCLEOTIDE SEQUENCE [LARGE SCALE GENOMIC DNA]</scope>
    <source>
        <strain evidence="2 3">DSM 22220</strain>
    </source>
</reference>
<feature type="region of interest" description="Disordered" evidence="1">
    <location>
        <begin position="23"/>
        <end position="46"/>
    </location>
</feature>
<evidence type="ECO:0000256" key="1">
    <source>
        <dbReference type="SAM" id="MobiDB-lite"/>
    </source>
</evidence>
<evidence type="ECO:0000313" key="2">
    <source>
        <dbReference type="EMBL" id="SDD65224.1"/>
    </source>
</evidence>
<keyword evidence="3" id="KW-1185">Reference proteome</keyword>